<evidence type="ECO:0000313" key="3">
    <source>
        <dbReference type="Proteomes" id="UP000002171"/>
    </source>
</evidence>
<protein>
    <submittedName>
        <fullName evidence="2">Putative MSHA biogenesis protein MshP</fullName>
    </submittedName>
</protein>
<feature type="transmembrane region" description="Helical" evidence="1">
    <location>
        <begin position="16"/>
        <end position="40"/>
    </location>
</feature>
<dbReference type="RefSeq" id="WP_007021487.1">
    <property type="nucleotide sequence ID" value="NZ_CH724126.1"/>
</dbReference>
<proteinExistence type="predicted"/>
<dbReference type="OrthoDB" id="6118616at2"/>
<sequence length="154" mass="16311">MSHRHKVQTRKQQQGLGLISAIFVITVLAVIIAGMSRFFAVSQETTGQEFLGARAIAAAQTGIELELACLENSLSLCSASAAVGSPEPTVKDYWPNGSSTATFSMPGLRGCRAEVFYRTVSSSEGNFWTVDSTGYCGDSGLNGASRNIVIRAAQ</sequence>
<accession>A0A7U8C6W8</accession>
<organism evidence="2 3">
    <name type="scientific">Neptuniibacter caesariensis</name>
    <dbReference type="NCBI Taxonomy" id="207954"/>
    <lineage>
        <taxon>Bacteria</taxon>
        <taxon>Pseudomonadati</taxon>
        <taxon>Pseudomonadota</taxon>
        <taxon>Gammaproteobacteria</taxon>
        <taxon>Oceanospirillales</taxon>
        <taxon>Oceanospirillaceae</taxon>
        <taxon>Neptuniibacter</taxon>
    </lineage>
</organism>
<dbReference type="AlphaFoldDB" id="A0A7U8C6W8"/>
<name>A0A7U8C6W8_NEPCE</name>
<evidence type="ECO:0000256" key="1">
    <source>
        <dbReference type="SAM" id="Phobius"/>
    </source>
</evidence>
<dbReference type="EMBL" id="AAOW01000010">
    <property type="protein sequence ID" value="EAR61205.1"/>
    <property type="molecule type" value="Genomic_DNA"/>
</dbReference>
<keyword evidence="1" id="KW-0812">Transmembrane</keyword>
<keyword evidence="3" id="KW-1185">Reference proteome</keyword>
<reference evidence="2 3" key="1">
    <citation type="submission" date="2006-02" db="EMBL/GenBank/DDBJ databases">
        <authorList>
            <person name="Pinhassi J."/>
            <person name="Pedros-Alio C."/>
            <person name="Ferriera S."/>
            <person name="Johnson J."/>
            <person name="Kravitz S."/>
            <person name="Halpern A."/>
            <person name="Remington K."/>
            <person name="Beeson K."/>
            <person name="Tran B."/>
            <person name="Rogers Y.-H."/>
            <person name="Friedman R."/>
            <person name="Venter J.C."/>
        </authorList>
    </citation>
    <scope>NUCLEOTIDE SEQUENCE [LARGE SCALE GENOMIC DNA]</scope>
    <source>
        <strain evidence="2 3">MED92</strain>
    </source>
</reference>
<keyword evidence="1" id="KW-0472">Membrane</keyword>
<comment type="caution">
    <text evidence="2">The sequence shown here is derived from an EMBL/GenBank/DDBJ whole genome shotgun (WGS) entry which is preliminary data.</text>
</comment>
<dbReference type="Proteomes" id="UP000002171">
    <property type="component" value="Unassembled WGS sequence"/>
</dbReference>
<evidence type="ECO:0000313" key="2">
    <source>
        <dbReference type="EMBL" id="EAR61205.1"/>
    </source>
</evidence>
<gene>
    <name evidence="2" type="ORF">MED92_05104</name>
</gene>
<keyword evidence="1" id="KW-1133">Transmembrane helix</keyword>